<gene>
    <name evidence="2" type="ORF">HYG79_01670</name>
</gene>
<evidence type="ECO:0000313" key="3">
    <source>
        <dbReference type="Proteomes" id="UP000509302"/>
    </source>
</evidence>
<evidence type="ECO:0000313" key="2">
    <source>
        <dbReference type="EMBL" id="QLG44109.1"/>
    </source>
</evidence>
<dbReference type="EMBL" id="CP058595">
    <property type="protein sequence ID" value="QLG44109.1"/>
    <property type="molecule type" value="Genomic_DNA"/>
</dbReference>
<feature type="domain" description="DinB-like" evidence="1">
    <location>
        <begin position="18"/>
        <end position="156"/>
    </location>
</feature>
<accession>A0A7H9AKW9</accession>
<dbReference type="RefSeq" id="WP_179240445.1">
    <property type="nucleotide sequence ID" value="NZ_CP058595.1"/>
</dbReference>
<protein>
    <submittedName>
        <fullName evidence="2">DinB family protein</fullName>
    </submittedName>
</protein>
<name>A0A7H9AKW9_9FLAO</name>
<dbReference type="Gene3D" id="1.20.120.450">
    <property type="entry name" value="dinb family like domain"/>
    <property type="match status" value="1"/>
</dbReference>
<sequence length="174" mass="19932">MNVAEILSKQTKNAFEWTNKLIVPIPYEKWDILAEGIGSNLSWQIGHQIVSIYYHTIMTTVGHIPELIEKLNLRAYTEMCNYDTSAANMVGKTNPKKLMQDLKYMQEQSLGIIKSLSQNDLQKAVEPTKVPHPIATTKFEAIDWNIKHTMWHCGQVAIIKRIVDSPYDFGVKRT</sequence>
<dbReference type="KEGG" id="cagg:HYG79_01670"/>
<proteinExistence type="predicted"/>
<dbReference type="AlphaFoldDB" id="A0A7H9AKW9"/>
<dbReference type="InterPro" id="IPR034660">
    <property type="entry name" value="DinB/YfiT-like"/>
</dbReference>
<dbReference type="Proteomes" id="UP000509302">
    <property type="component" value="Chromosome"/>
</dbReference>
<dbReference type="Pfam" id="PF12867">
    <property type="entry name" value="DinB_2"/>
    <property type="match status" value="1"/>
</dbReference>
<reference evidence="2 3" key="1">
    <citation type="journal article" date="2006" name="Int. J. Syst. Evol. Microbiol.">
        <title>Costertonia aggregata gen. nov., sp. nov., a mesophilic marine bacterium of the family Flavobacteriaceae, isolated from a mature biofilm.</title>
        <authorList>
            <person name="Kwon K.K."/>
            <person name="Lee Y.K."/>
            <person name="Lee H.K."/>
        </authorList>
    </citation>
    <scope>NUCLEOTIDE SEQUENCE [LARGE SCALE GENOMIC DNA]</scope>
    <source>
        <strain evidence="2 3">KCCM 42265</strain>
    </source>
</reference>
<evidence type="ECO:0000259" key="1">
    <source>
        <dbReference type="Pfam" id="PF12867"/>
    </source>
</evidence>
<dbReference type="InterPro" id="IPR024775">
    <property type="entry name" value="DinB-like"/>
</dbReference>
<dbReference type="SUPFAM" id="SSF109854">
    <property type="entry name" value="DinB/YfiT-like putative metalloenzymes"/>
    <property type="match status" value="1"/>
</dbReference>
<keyword evidence="3" id="KW-1185">Reference proteome</keyword>
<organism evidence="2 3">
    <name type="scientific">Costertonia aggregata</name>
    <dbReference type="NCBI Taxonomy" id="343403"/>
    <lineage>
        <taxon>Bacteria</taxon>
        <taxon>Pseudomonadati</taxon>
        <taxon>Bacteroidota</taxon>
        <taxon>Flavobacteriia</taxon>
        <taxon>Flavobacteriales</taxon>
        <taxon>Flavobacteriaceae</taxon>
        <taxon>Costertonia</taxon>
    </lineage>
</organism>